<name>A0A6J5SVZ5_9CAUD</name>
<reference evidence="1" key="1">
    <citation type="submission" date="2020-05" db="EMBL/GenBank/DDBJ databases">
        <authorList>
            <person name="Chiriac C."/>
            <person name="Salcher M."/>
            <person name="Ghai R."/>
            <person name="Kavagutti S V."/>
        </authorList>
    </citation>
    <scope>NUCLEOTIDE SEQUENCE</scope>
</reference>
<evidence type="ECO:0000313" key="1">
    <source>
        <dbReference type="EMBL" id="CAB4218587.1"/>
    </source>
</evidence>
<dbReference type="InterPro" id="IPR007731">
    <property type="entry name" value="DUF669"/>
</dbReference>
<protein>
    <recommendedName>
        <fullName evidence="2">DUF669 domain-containing protein</fullName>
    </recommendedName>
</protein>
<sequence>MAFLDEEFSVDTLPVGNGAFEPLPEGWYNAAITGAEIKLTKAGDGKYIACKYTITGPSHQGRVIFGNLNIKNASTKAEEIGRQQLGEIMRAIGLGKVSDTDQLIGGNLGIKLSVRTGEYAGNEVKGFRALSNPAQGVIFKASAPAATPTAPVKAAPPWAKK</sequence>
<evidence type="ECO:0008006" key="2">
    <source>
        <dbReference type="Google" id="ProtNLM"/>
    </source>
</evidence>
<dbReference type="EMBL" id="LR797471">
    <property type="protein sequence ID" value="CAB4218587.1"/>
    <property type="molecule type" value="Genomic_DNA"/>
</dbReference>
<accession>A0A6J5SVZ5</accession>
<dbReference type="Pfam" id="PF05037">
    <property type="entry name" value="DUF669"/>
    <property type="match status" value="1"/>
</dbReference>
<organism evidence="1">
    <name type="scientific">uncultured Caudovirales phage</name>
    <dbReference type="NCBI Taxonomy" id="2100421"/>
    <lineage>
        <taxon>Viruses</taxon>
        <taxon>Duplodnaviria</taxon>
        <taxon>Heunggongvirae</taxon>
        <taxon>Uroviricota</taxon>
        <taxon>Caudoviricetes</taxon>
        <taxon>Peduoviridae</taxon>
        <taxon>Maltschvirus</taxon>
        <taxon>Maltschvirus maltsch</taxon>
    </lineage>
</organism>
<proteinExistence type="predicted"/>
<gene>
    <name evidence="1" type="ORF">UFOVP1610_38</name>
</gene>